<name>A0A8J5K5A1_HOMAM</name>
<accession>A0A8J5K5A1</accession>
<feature type="region of interest" description="Disordered" evidence="1">
    <location>
        <begin position="33"/>
        <end position="67"/>
    </location>
</feature>
<dbReference type="AlphaFoldDB" id="A0A8J5K5A1"/>
<organism evidence="2 3">
    <name type="scientific">Homarus americanus</name>
    <name type="common">American lobster</name>
    <dbReference type="NCBI Taxonomy" id="6706"/>
    <lineage>
        <taxon>Eukaryota</taxon>
        <taxon>Metazoa</taxon>
        <taxon>Ecdysozoa</taxon>
        <taxon>Arthropoda</taxon>
        <taxon>Crustacea</taxon>
        <taxon>Multicrustacea</taxon>
        <taxon>Malacostraca</taxon>
        <taxon>Eumalacostraca</taxon>
        <taxon>Eucarida</taxon>
        <taxon>Decapoda</taxon>
        <taxon>Pleocyemata</taxon>
        <taxon>Astacidea</taxon>
        <taxon>Nephropoidea</taxon>
        <taxon>Nephropidae</taxon>
        <taxon>Homarus</taxon>
    </lineage>
</organism>
<evidence type="ECO:0000256" key="1">
    <source>
        <dbReference type="SAM" id="MobiDB-lite"/>
    </source>
</evidence>
<comment type="caution">
    <text evidence="2">The sequence shown here is derived from an EMBL/GenBank/DDBJ whole genome shotgun (WGS) entry which is preliminary data.</text>
</comment>
<dbReference type="EMBL" id="JAHLQT010021257">
    <property type="protein sequence ID" value="KAG7167729.1"/>
    <property type="molecule type" value="Genomic_DNA"/>
</dbReference>
<sequence length="67" mass="7093">MERSMPVVEALNPAASTYSQLLDQLIMAQQQNASRVSDVSTATPLDGDVDDELVELGSASSEGELPN</sequence>
<reference evidence="2" key="1">
    <citation type="journal article" date="2021" name="Sci. Adv.">
        <title>The American lobster genome reveals insights on longevity, neural, and immune adaptations.</title>
        <authorList>
            <person name="Polinski J.M."/>
            <person name="Zimin A.V."/>
            <person name="Clark K.F."/>
            <person name="Kohn A.B."/>
            <person name="Sadowski N."/>
            <person name="Timp W."/>
            <person name="Ptitsyn A."/>
            <person name="Khanna P."/>
            <person name="Romanova D.Y."/>
            <person name="Williams P."/>
            <person name="Greenwood S.J."/>
            <person name="Moroz L.L."/>
            <person name="Walt D.R."/>
            <person name="Bodnar A.G."/>
        </authorList>
    </citation>
    <scope>NUCLEOTIDE SEQUENCE</scope>
    <source>
        <strain evidence="2">GMGI-L3</strain>
    </source>
</reference>
<proteinExistence type="predicted"/>
<feature type="compositionally biased region" description="Polar residues" evidence="1">
    <location>
        <begin position="33"/>
        <end position="43"/>
    </location>
</feature>
<protein>
    <submittedName>
        <fullName evidence="2">Uncharacterized protein</fullName>
    </submittedName>
</protein>
<dbReference type="Proteomes" id="UP000747542">
    <property type="component" value="Unassembled WGS sequence"/>
</dbReference>
<keyword evidence="3" id="KW-1185">Reference proteome</keyword>
<evidence type="ECO:0000313" key="3">
    <source>
        <dbReference type="Proteomes" id="UP000747542"/>
    </source>
</evidence>
<evidence type="ECO:0000313" key="2">
    <source>
        <dbReference type="EMBL" id="KAG7167729.1"/>
    </source>
</evidence>
<gene>
    <name evidence="2" type="ORF">Hamer_G010115</name>
</gene>